<name>A0AAD6FTG7_9TELE</name>
<accession>A0AAD6FTG7</accession>
<comment type="caution">
    <text evidence="1">The sequence shown here is derived from an EMBL/GenBank/DDBJ whole genome shotgun (WGS) entry which is preliminary data.</text>
</comment>
<dbReference type="EMBL" id="JAPTMU010000002">
    <property type="protein sequence ID" value="KAJ4947656.1"/>
    <property type="molecule type" value="Genomic_DNA"/>
</dbReference>
<dbReference type="Proteomes" id="UP001219934">
    <property type="component" value="Unassembled WGS sequence"/>
</dbReference>
<evidence type="ECO:0000313" key="2">
    <source>
        <dbReference type="Proteomes" id="UP001219934"/>
    </source>
</evidence>
<reference evidence="1" key="1">
    <citation type="submission" date="2022-11" db="EMBL/GenBank/DDBJ databases">
        <title>Chromosome-level genome of Pogonophryne albipinna.</title>
        <authorList>
            <person name="Jo E."/>
        </authorList>
    </citation>
    <scope>NUCLEOTIDE SEQUENCE</scope>
    <source>
        <strain evidence="1">SGF0006</strain>
        <tissue evidence="1">Muscle</tissue>
    </source>
</reference>
<feature type="non-terminal residue" evidence="1">
    <location>
        <position position="1"/>
    </location>
</feature>
<gene>
    <name evidence="1" type="ORF">JOQ06_009689</name>
</gene>
<evidence type="ECO:0000313" key="1">
    <source>
        <dbReference type="EMBL" id="KAJ4947656.1"/>
    </source>
</evidence>
<sequence>TVYKDKQAAGGLLRAARCVSADAEKKSFSVMTALEETLPAGRRVIETHLKVWALRSLASEIGHNKSKTRGGDMGCYLKLFGL</sequence>
<proteinExistence type="predicted"/>
<dbReference type="AlphaFoldDB" id="A0AAD6FTG7"/>
<protein>
    <submittedName>
        <fullName evidence="1">Uncharacterized protein</fullName>
    </submittedName>
</protein>
<organism evidence="1 2">
    <name type="scientific">Pogonophryne albipinna</name>
    <dbReference type="NCBI Taxonomy" id="1090488"/>
    <lineage>
        <taxon>Eukaryota</taxon>
        <taxon>Metazoa</taxon>
        <taxon>Chordata</taxon>
        <taxon>Craniata</taxon>
        <taxon>Vertebrata</taxon>
        <taxon>Euteleostomi</taxon>
        <taxon>Actinopterygii</taxon>
        <taxon>Neopterygii</taxon>
        <taxon>Teleostei</taxon>
        <taxon>Neoteleostei</taxon>
        <taxon>Acanthomorphata</taxon>
        <taxon>Eupercaria</taxon>
        <taxon>Perciformes</taxon>
        <taxon>Notothenioidei</taxon>
        <taxon>Pogonophryne</taxon>
    </lineage>
</organism>
<keyword evidence="2" id="KW-1185">Reference proteome</keyword>
<feature type="non-terminal residue" evidence="1">
    <location>
        <position position="82"/>
    </location>
</feature>